<evidence type="ECO:0000313" key="2">
    <source>
        <dbReference type="EMBL" id="GIY10220.1"/>
    </source>
</evidence>
<organism evidence="2 3">
    <name type="scientific">Caerostris darwini</name>
    <dbReference type="NCBI Taxonomy" id="1538125"/>
    <lineage>
        <taxon>Eukaryota</taxon>
        <taxon>Metazoa</taxon>
        <taxon>Ecdysozoa</taxon>
        <taxon>Arthropoda</taxon>
        <taxon>Chelicerata</taxon>
        <taxon>Arachnida</taxon>
        <taxon>Araneae</taxon>
        <taxon>Araneomorphae</taxon>
        <taxon>Entelegynae</taxon>
        <taxon>Araneoidea</taxon>
        <taxon>Araneidae</taxon>
        <taxon>Caerostris</taxon>
    </lineage>
</organism>
<feature type="region of interest" description="Disordered" evidence="1">
    <location>
        <begin position="1"/>
        <end position="20"/>
    </location>
</feature>
<dbReference type="Proteomes" id="UP001054837">
    <property type="component" value="Unassembled WGS sequence"/>
</dbReference>
<gene>
    <name evidence="2" type="ORF">CDAR_471121</name>
</gene>
<protein>
    <submittedName>
        <fullName evidence="2">Uncharacterized protein</fullName>
    </submittedName>
</protein>
<comment type="caution">
    <text evidence="2">The sequence shown here is derived from an EMBL/GenBank/DDBJ whole genome shotgun (WGS) entry which is preliminary data.</text>
</comment>
<evidence type="ECO:0000313" key="3">
    <source>
        <dbReference type="Proteomes" id="UP001054837"/>
    </source>
</evidence>
<reference evidence="2 3" key="1">
    <citation type="submission" date="2021-06" db="EMBL/GenBank/DDBJ databases">
        <title>Caerostris darwini draft genome.</title>
        <authorList>
            <person name="Kono N."/>
            <person name="Arakawa K."/>
        </authorList>
    </citation>
    <scope>NUCLEOTIDE SEQUENCE [LARGE SCALE GENOMIC DNA]</scope>
</reference>
<keyword evidence="3" id="KW-1185">Reference proteome</keyword>
<dbReference type="EMBL" id="BPLQ01004730">
    <property type="protein sequence ID" value="GIY10220.1"/>
    <property type="molecule type" value="Genomic_DNA"/>
</dbReference>
<proteinExistence type="predicted"/>
<name>A0AAV4QQ75_9ARAC</name>
<evidence type="ECO:0000256" key="1">
    <source>
        <dbReference type="SAM" id="MobiDB-lite"/>
    </source>
</evidence>
<accession>A0AAV4QQ75</accession>
<dbReference type="AlphaFoldDB" id="A0AAV4QQ75"/>
<sequence length="93" mass="10939">MEKHRSAIRSNGSSNAIRRKVTFRRRFQGQKEGEVKNANLFRTANVSRKVGRNPITSRASRSENVRLRSIPRKEDVWWLRKSNEMETPTRKSN</sequence>